<feature type="domain" description="DUF1279" evidence="2">
    <location>
        <begin position="144"/>
        <end position="208"/>
    </location>
</feature>
<name>A0A8J2JAD9_9HEXA</name>
<dbReference type="AlphaFoldDB" id="A0A8J2JAD9"/>
<feature type="compositionally biased region" description="Basic and acidic residues" evidence="1">
    <location>
        <begin position="125"/>
        <end position="136"/>
    </location>
</feature>
<dbReference type="EMBL" id="CAJVCH010015504">
    <property type="protein sequence ID" value="CAG7679377.1"/>
    <property type="molecule type" value="Genomic_DNA"/>
</dbReference>
<sequence>MAVFRSCQLKLLLRLNTSKTGLKCAQLETLVNKKNLLTFSDLAGPSSPYKCLSTSAASLLCNRQKLPNSPHQLCYSSDRNQKLSRSLLMNGNNYYNSMTSIPDGSYCSKRTVTTSGSSSPSTSPKNDDDVKDESSPIKEGAPAAKLSICYALVSCGLDVPALLERIGVSQAIMGSKITQGASTFVVAYAFHKVFAPARIAITLTATPFIVGYLRRIGFLKKPPT</sequence>
<dbReference type="Proteomes" id="UP000708208">
    <property type="component" value="Unassembled WGS sequence"/>
</dbReference>
<keyword evidence="4" id="KW-1185">Reference proteome</keyword>
<organism evidence="3 4">
    <name type="scientific">Allacma fusca</name>
    <dbReference type="NCBI Taxonomy" id="39272"/>
    <lineage>
        <taxon>Eukaryota</taxon>
        <taxon>Metazoa</taxon>
        <taxon>Ecdysozoa</taxon>
        <taxon>Arthropoda</taxon>
        <taxon>Hexapoda</taxon>
        <taxon>Collembola</taxon>
        <taxon>Symphypleona</taxon>
        <taxon>Sminthuridae</taxon>
        <taxon>Allacma</taxon>
    </lineage>
</organism>
<dbReference type="OrthoDB" id="426386at2759"/>
<evidence type="ECO:0000259" key="2">
    <source>
        <dbReference type="Pfam" id="PF06916"/>
    </source>
</evidence>
<gene>
    <name evidence="3" type="ORF">AFUS01_LOCUS2680</name>
</gene>
<dbReference type="Pfam" id="PF06916">
    <property type="entry name" value="FAM210A-B_dom"/>
    <property type="match status" value="1"/>
</dbReference>
<accession>A0A8J2JAD9</accession>
<dbReference type="InterPro" id="IPR045866">
    <property type="entry name" value="FAM210A/B-like"/>
</dbReference>
<dbReference type="GO" id="GO:0005739">
    <property type="term" value="C:mitochondrion"/>
    <property type="evidence" value="ECO:0007669"/>
    <property type="project" value="TreeGrafter"/>
</dbReference>
<feature type="compositionally biased region" description="Low complexity" evidence="1">
    <location>
        <begin position="111"/>
        <end position="123"/>
    </location>
</feature>
<reference evidence="3" key="1">
    <citation type="submission" date="2021-06" db="EMBL/GenBank/DDBJ databases">
        <authorList>
            <person name="Hodson N. C."/>
            <person name="Mongue J. A."/>
            <person name="Jaron S. K."/>
        </authorList>
    </citation>
    <scope>NUCLEOTIDE SEQUENCE</scope>
</reference>
<dbReference type="PANTHER" id="PTHR21377">
    <property type="entry name" value="PROTEIN FAM210B, MITOCHONDRIAL"/>
    <property type="match status" value="1"/>
</dbReference>
<protein>
    <recommendedName>
        <fullName evidence="2">DUF1279 domain-containing protein</fullName>
    </recommendedName>
</protein>
<evidence type="ECO:0000313" key="3">
    <source>
        <dbReference type="EMBL" id="CAG7679377.1"/>
    </source>
</evidence>
<evidence type="ECO:0000313" key="4">
    <source>
        <dbReference type="Proteomes" id="UP000708208"/>
    </source>
</evidence>
<evidence type="ECO:0000256" key="1">
    <source>
        <dbReference type="SAM" id="MobiDB-lite"/>
    </source>
</evidence>
<dbReference type="PANTHER" id="PTHR21377:SF0">
    <property type="entry name" value="PROTEIN FAM210B, MITOCHONDRIAL"/>
    <property type="match status" value="1"/>
</dbReference>
<comment type="caution">
    <text evidence="3">The sequence shown here is derived from an EMBL/GenBank/DDBJ whole genome shotgun (WGS) entry which is preliminary data.</text>
</comment>
<dbReference type="InterPro" id="IPR009688">
    <property type="entry name" value="FAM210A/B-like_dom"/>
</dbReference>
<feature type="region of interest" description="Disordered" evidence="1">
    <location>
        <begin position="111"/>
        <end position="137"/>
    </location>
</feature>
<proteinExistence type="predicted"/>